<proteinExistence type="predicted"/>
<feature type="region of interest" description="Disordered" evidence="5">
    <location>
        <begin position="276"/>
        <end position="323"/>
    </location>
</feature>
<dbReference type="InParanoid" id="A0A1X2H5K6"/>
<comment type="subcellular location">
    <subcellularLocation>
        <location evidence="1">Membrane</location>
        <topology evidence="1">Multi-pass membrane protein</topology>
    </subcellularLocation>
</comment>
<reference evidence="9 10" key="1">
    <citation type="submission" date="2016-07" db="EMBL/GenBank/DDBJ databases">
        <title>Pervasive Adenine N6-methylation of Active Genes in Fungi.</title>
        <authorList>
            <consortium name="DOE Joint Genome Institute"/>
            <person name="Mondo S.J."/>
            <person name="Dannebaum R.O."/>
            <person name="Kuo R.C."/>
            <person name="Labutti K."/>
            <person name="Haridas S."/>
            <person name="Kuo A."/>
            <person name="Salamov A."/>
            <person name="Ahrendt S.R."/>
            <person name="Lipzen A."/>
            <person name="Sullivan W."/>
            <person name="Andreopoulos W.B."/>
            <person name="Clum A."/>
            <person name="Lindquist E."/>
            <person name="Daum C."/>
            <person name="Ramamoorthy G.K."/>
            <person name="Gryganskyi A."/>
            <person name="Culley D."/>
            <person name="Magnuson J.K."/>
            <person name="James T.Y."/>
            <person name="O'Malley M.A."/>
            <person name="Stajich J.E."/>
            <person name="Spatafora J.W."/>
            <person name="Visel A."/>
            <person name="Grigoriev I.V."/>
        </authorList>
    </citation>
    <scope>NUCLEOTIDE SEQUENCE [LARGE SCALE GENOMIC DNA]</scope>
    <source>
        <strain evidence="9 10">NRRL 2496</strain>
    </source>
</reference>
<feature type="chain" id="PRO_5012642942" description="MARVEL domain-containing protein" evidence="7">
    <location>
        <begin position="21"/>
        <end position="323"/>
    </location>
</feature>
<evidence type="ECO:0000256" key="5">
    <source>
        <dbReference type="SAM" id="MobiDB-lite"/>
    </source>
</evidence>
<evidence type="ECO:0000256" key="6">
    <source>
        <dbReference type="SAM" id="Phobius"/>
    </source>
</evidence>
<dbReference type="EMBL" id="MCGN01000008">
    <property type="protein sequence ID" value="ORY93752.1"/>
    <property type="molecule type" value="Genomic_DNA"/>
</dbReference>
<feature type="region of interest" description="Disordered" evidence="5">
    <location>
        <begin position="174"/>
        <end position="257"/>
    </location>
</feature>
<feature type="compositionally biased region" description="Pro residues" evidence="5">
    <location>
        <begin position="299"/>
        <end position="313"/>
    </location>
</feature>
<dbReference type="Pfam" id="PF01284">
    <property type="entry name" value="MARVEL"/>
    <property type="match status" value="1"/>
</dbReference>
<accession>A0A1X2H5K6</accession>
<comment type="caution">
    <text evidence="9">The sequence shown here is derived from an EMBL/GenBank/DDBJ whole genome shotgun (WGS) entry which is preliminary data.</text>
</comment>
<name>A0A1X2H5K6_SYNRA</name>
<dbReference type="Proteomes" id="UP000242180">
    <property type="component" value="Unassembled WGS sequence"/>
</dbReference>
<evidence type="ECO:0000313" key="10">
    <source>
        <dbReference type="Proteomes" id="UP000242180"/>
    </source>
</evidence>
<dbReference type="OMA" id="ARDPPFT"/>
<dbReference type="AlphaFoldDB" id="A0A1X2H5K6"/>
<evidence type="ECO:0000256" key="4">
    <source>
        <dbReference type="ARBA" id="ARBA00023136"/>
    </source>
</evidence>
<feature type="transmembrane region" description="Helical" evidence="6">
    <location>
        <begin position="132"/>
        <end position="153"/>
    </location>
</feature>
<organism evidence="9 10">
    <name type="scientific">Syncephalastrum racemosum</name>
    <name type="common">Filamentous fungus</name>
    <dbReference type="NCBI Taxonomy" id="13706"/>
    <lineage>
        <taxon>Eukaryota</taxon>
        <taxon>Fungi</taxon>
        <taxon>Fungi incertae sedis</taxon>
        <taxon>Mucoromycota</taxon>
        <taxon>Mucoromycotina</taxon>
        <taxon>Mucoromycetes</taxon>
        <taxon>Mucorales</taxon>
        <taxon>Syncephalastraceae</taxon>
        <taxon>Syncephalastrum</taxon>
    </lineage>
</organism>
<evidence type="ECO:0000256" key="2">
    <source>
        <dbReference type="ARBA" id="ARBA00022692"/>
    </source>
</evidence>
<keyword evidence="4 6" id="KW-0472">Membrane</keyword>
<feature type="compositionally biased region" description="Low complexity" evidence="5">
    <location>
        <begin position="285"/>
        <end position="298"/>
    </location>
</feature>
<feature type="signal peptide" evidence="7">
    <location>
        <begin position="1"/>
        <end position="20"/>
    </location>
</feature>
<evidence type="ECO:0000256" key="7">
    <source>
        <dbReference type="SAM" id="SignalP"/>
    </source>
</evidence>
<sequence length="323" mass="36216">MLQVLCTVLTICIVAPIIAAEIKYYGGSQAAPNWTLFVGLASLAVPVALVVFPWVYDRSGKFRRLGKFCIKPRTNLIFTGFYTGFWATAGIAMTVHANDASNCNLDSELQKSDDSYAGTWSSQCTCGKVAAGFSWTTCILWLLSLACTLIIFFQEKQAIQKNLKQHEMNKQAVLQMQQQEQHHEEEDLYDEGPRGGYHQPAGYYEDEEGEDLGGMRPQSFEQARPLHSGTPPGHHTSPFESPFDSPYDPPYEHQPAEAKRVSYGYQEPIQAQYAMPQNTPYDFSPEPTYAAQQQQQHTPTPPPQSFTPMPMPEPHLGNSHQQF</sequence>
<evidence type="ECO:0000259" key="8">
    <source>
        <dbReference type="Pfam" id="PF01284"/>
    </source>
</evidence>
<evidence type="ECO:0000256" key="1">
    <source>
        <dbReference type="ARBA" id="ARBA00004141"/>
    </source>
</evidence>
<evidence type="ECO:0000313" key="9">
    <source>
        <dbReference type="EMBL" id="ORY93752.1"/>
    </source>
</evidence>
<dbReference type="GO" id="GO:0016020">
    <property type="term" value="C:membrane"/>
    <property type="evidence" value="ECO:0007669"/>
    <property type="project" value="UniProtKB-SubCell"/>
</dbReference>
<keyword evidence="2 6" id="KW-0812">Transmembrane</keyword>
<keyword evidence="7" id="KW-0732">Signal</keyword>
<dbReference type="STRING" id="13706.A0A1X2H5K6"/>
<gene>
    <name evidence="9" type="ORF">BCR43DRAFT_507020</name>
</gene>
<dbReference type="OrthoDB" id="2218151at2759"/>
<feature type="domain" description="MARVEL" evidence="8">
    <location>
        <begin position="2"/>
        <end position="146"/>
    </location>
</feature>
<feature type="transmembrane region" description="Helical" evidence="6">
    <location>
        <begin position="35"/>
        <end position="56"/>
    </location>
</feature>
<dbReference type="InterPro" id="IPR008253">
    <property type="entry name" value="Marvel"/>
</dbReference>
<evidence type="ECO:0000256" key="3">
    <source>
        <dbReference type="ARBA" id="ARBA00022989"/>
    </source>
</evidence>
<keyword evidence="3 6" id="KW-1133">Transmembrane helix</keyword>
<keyword evidence="10" id="KW-1185">Reference proteome</keyword>
<protein>
    <recommendedName>
        <fullName evidence="8">MARVEL domain-containing protein</fullName>
    </recommendedName>
</protein>
<feature type="transmembrane region" description="Helical" evidence="6">
    <location>
        <begin position="76"/>
        <end position="97"/>
    </location>
</feature>